<dbReference type="EMBL" id="CAJNNV010027859">
    <property type="protein sequence ID" value="CAE8621974.1"/>
    <property type="molecule type" value="Genomic_DNA"/>
</dbReference>
<evidence type="ECO:0000313" key="2">
    <source>
        <dbReference type="Proteomes" id="UP000654075"/>
    </source>
</evidence>
<organism evidence="1 2">
    <name type="scientific">Polarella glacialis</name>
    <name type="common">Dinoflagellate</name>
    <dbReference type="NCBI Taxonomy" id="89957"/>
    <lineage>
        <taxon>Eukaryota</taxon>
        <taxon>Sar</taxon>
        <taxon>Alveolata</taxon>
        <taxon>Dinophyceae</taxon>
        <taxon>Suessiales</taxon>
        <taxon>Suessiaceae</taxon>
        <taxon>Polarella</taxon>
    </lineage>
</organism>
<dbReference type="Proteomes" id="UP000654075">
    <property type="component" value="Unassembled WGS sequence"/>
</dbReference>
<dbReference type="AlphaFoldDB" id="A0A813GCR0"/>
<evidence type="ECO:0000313" key="1">
    <source>
        <dbReference type="EMBL" id="CAE8621974.1"/>
    </source>
</evidence>
<sequence length="288" mass="30892">MASSLCNVRLAVSCATAAVLLRLSDRRSHVAPGLWMQTAPKQSEDHMKFAKLRKPVVPQGGGGCFHSDEEKLIRAVCCLTKANGAQSTGVLVRFALFGQEHVGVLTCNHVMASKESEIPACRFLDNVGAEAGAVGAEGFLLRPDLLFVTNKKLDYTLVGIDTSGKTAPEPILLTLPRRRVFAGVALRMVGFPRRMPLRCMYGVVTEPTANKFRSTCAHEPGMSGAALFVDGELVGIHTGFFQSTDDASHTYVGAILSDISRSLKSVHSTTLSTAITEETSSSPIQNEN</sequence>
<proteinExistence type="predicted"/>
<name>A0A813GCR0_POLGL</name>
<protein>
    <recommendedName>
        <fullName evidence="3">Serine protease</fullName>
    </recommendedName>
</protein>
<reference evidence="1" key="1">
    <citation type="submission" date="2021-02" db="EMBL/GenBank/DDBJ databases">
        <authorList>
            <person name="Dougan E. K."/>
            <person name="Rhodes N."/>
            <person name="Thang M."/>
            <person name="Chan C."/>
        </authorList>
    </citation>
    <scope>NUCLEOTIDE SEQUENCE</scope>
</reference>
<dbReference type="Pfam" id="PF13365">
    <property type="entry name" value="Trypsin_2"/>
    <property type="match status" value="1"/>
</dbReference>
<keyword evidence="2" id="KW-1185">Reference proteome</keyword>
<dbReference type="Gene3D" id="2.40.10.10">
    <property type="entry name" value="Trypsin-like serine proteases"/>
    <property type="match status" value="2"/>
</dbReference>
<comment type="caution">
    <text evidence="1">The sequence shown here is derived from an EMBL/GenBank/DDBJ whole genome shotgun (WGS) entry which is preliminary data.</text>
</comment>
<dbReference type="OrthoDB" id="100767at2759"/>
<evidence type="ECO:0008006" key="3">
    <source>
        <dbReference type="Google" id="ProtNLM"/>
    </source>
</evidence>
<dbReference type="InterPro" id="IPR009003">
    <property type="entry name" value="Peptidase_S1_PA"/>
</dbReference>
<dbReference type="SUPFAM" id="SSF50494">
    <property type="entry name" value="Trypsin-like serine proteases"/>
    <property type="match status" value="1"/>
</dbReference>
<dbReference type="InterPro" id="IPR043504">
    <property type="entry name" value="Peptidase_S1_PA_chymotrypsin"/>
</dbReference>
<gene>
    <name evidence="1" type="ORF">PGLA1383_LOCUS39491</name>
</gene>
<accession>A0A813GCR0</accession>